<keyword evidence="3" id="KW-1185">Reference proteome</keyword>
<keyword evidence="1" id="KW-0472">Membrane</keyword>
<evidence type="ECO:0000256" key="1">
    <source>
        <dbReference type="SAM" id="Phobius"/>
    </source>
</evidence>
<comment type="caution">
    <text evidence="2">The sequence shown here is derived from an EMBL/GenBank/DDBJ whole genome shotgun (WGS) entry which is preliminary data.</text>
</comment>
<feature type="transmembrane region" description="Helical" evidence="1">
    <location>
        <begin position="32"/>
        <end position="55"/>
    </location>
</feature>
<organism evidence="2 3">
    <name type="scientific">Cinchona calisaya</name>
    <dbReference type="NCBI Taxonomy" id="153742"/>
    <lineage>
        <taxon>Eukaryota</taxon>
        <taxon>Viridiplantae</taxon>
        <taxon>Streptophyta</taxon>
        <taxon>Embryophyta</taxon>
        <taxon>Tracheophyta</taxon>
        <taxon>Spermatophyta</taxon>
        <taxon>Magnoliopsida</taxon>
        <taxon>eudicotyledons</taxon>
        <taxon>Gunneridae</taxon>
        <taxon>Pentapetalae</taxon>
        <taxon>asterids</taxon>
        <taxon>lamiids</taxon>
        <taxon>Gentianales</taxon>
        <taxon>Rubiaceae</taxon>
        <taxon>Cinchonoideae</taxon>
        <taxon>Cinchoneae</taxon>
        <taxon>Cinchona</taxon>
    </lineage>
</organism>
<evidence type="ECO:0008006" key="4">
    <source>
        <dbReference type="Google" id="ProtNLM"/>
    </source>
</evidence>
<dbReference type="AlphaFoldDB" id="A0ABD2Y327"/>
<keyword evidence="1" id="KW-0812">Transmembrane</keyword>
<dbReference type="EMBL" id="JBJUIK010000016">
    <property type="protein sequence ID" value="KAL3500784.1"/>
    <property type="molecule type" value="Genomic_DNA"/>
</dbReference>
<evidence type="ECO:0000313" key="2">
    <source>
        <dbReference type="EMBL" id="KAL3500784.1"/>
    </source>
</evidence>
<dbReference type="Proteomes" id="UP001630127">
    <property type="component" value="Unassembled WGS sequence"/>
</dbReference>
<name>A0ABD2Y327_9GENT</name>
<sequence length="128" mass="14099">MRRLLVSLTIKSFGLGQFRVHGQTRGLKHGRVVVVSTCVAVASIVTGVLAGLLALGEQLPEAPMARLCLLLGWLFIISGVVLLVTSARLVRYLPRPWRRFLRSSLERNVGLRHSSSTRAREQSPNTVT</sequence>
<accession>A0ABD2Y327</accession>
<reference evidence="2 3" key="1">
    <citation type="submission" date="2024-11" db="EMBL/GenBank/DDBJ databases">
        <title>A near-complete genome assembly of Cinchona calisaya.</title>
        <authorList>
            <person name="Lian D.C."/>
            <person name="Zhao X.W."/>
            <person name="Wei L."/>
        </authorList>
    </citation>
    <scope>NUCLEOTIDE SEQUENCE [LARGE SCALE GENOMIC DNA]</scope>
    <source>
        <tissue evidence="2">Nenye</tissue>
    </source>
</reference>
<keyword evidence="1" id="KW-1133">Transmembrane helix</keyword>
<evidence type="ECO:0000313" key="3">
    <source>
        <dbReference type="Proteomes" id="UP001630127"/>
    </source>
</evidence>
<gene>
    <name evidence="2" type="ORF">ACH5RR_039877</name>
</gene>
<feature type="transmembrane region" description="Helical" evidence="1">
    <location>
        <begin position="67"/>
        <end position="90"/>
    </location>
</feature>
<proteinExistence type="predicted"/>
<protein>
    <recommendedName>
        <fullName evidence="4">Magnesium transporter</fullName>
    </recommendedName>
</protein>